<keyword evidence="3 8" id="KW-0347">Helicase</keyword>
<organism evidence="8">
    <name type="scientific">uncultured Sulfurovum sp</name>
    <dbReference type="NCBI Taxonomy" id="269237"/>
    <lineage>
        <taxon>Bacteria</taxon>
        <taxon>Pseudomonadati</taxon>
        <taxon>Campylobacterota</taxon>
        <taxon>Epsilonproteobacteria</taxon>
        <taxon>Campylobacterales</taxon>
        <taxon>Sulfurovaceae</taxon>
        <taxon>Sulfurovum</taxon>
        <taxon>environmental samples</taxon>
    </lineage>
</organism>
<evidence type="ECO:0000256" key="6">
    <source>
        <dbReference type="SAM" id="MobiDB-lite"/>
    </source>
</evidence>
<evidence type="ECO:0000256" key="5">
    <source>
        <dbReference type="ARBA" id="ARBA00038437"/>
    </source>
</evidence>
<accession>A0A6S6SHM4</accession>
<evidence type="ECO:0000256" key="3">
    <source>
        <dbReference type="ARBA" id="ARBA00022806"/>
    </source>
</evidence>
<dbReference type="GO" id="GO:0016787">
    <property type="term" value="F:hydrolase activity"/>
    <property type="evidence" value="ECO:0007669"/>
    <property type="project" value="UniProtKB-KW"/>
</dbReference>
<name>A0A6S6SHM4_9BACT</name>
<evidence type="ECO:0000259" key="7">
    <source>
        <dbReference type="PROSITE" id="PS51194"/>
    </source>
</evidence>
<keyword evidence="1" id="KW-0547">Nucleotide-binding</keyword>
<evidence type="ECO:0000256" key="2">
    <source>
        <dbReference type="ARBA" id="ARBA00022801"/>
    </source>
</evidence>
<dbReference type="InterPro" id="IPR050079">
    <property type="entry name" value="DEAD_box_RNA_helicase"/>
</dbReference>
<dbReference type="PANTHER" id="PTHR47959">
    <property type="entry name" value="ATP-DEPENDENT RNA HELICASE RHLE-RELATED"/>
    <property type="match status" value="1"/>
</dbReference>
<comment type="similarity">
    <text evidence="5">Belongs to the DEAD box helicase family.</text>
</comment>
<reference evidence="8" key="1">
    <citation type="submission" date="2020-01" db="EMBL/GenBank/DDBJ databases">
        <authorList>
            <person name="Meier V. D."/>
            <person name="Meier V D."/>
        </authorList>
    </citation>
    <scope>NUCLEOTIDE SEQUENCE</scope>
    <source>
        <strain evidence="8">HLG_WM_MAG_02</strain>
    </source>
</reference>
<dbReference type="Pfam" id="PF00271">
    <property type="entry name" value="Helicase_C"/>
    <property type="match status" value="1"/>
</dbReference>
<dbReference type="InterPro" id="IPR027417">
    <property type="entry name" value="P-loop_NTPase"/>
</dbReference>
<evidence type="ECO:0000313" key="8">
    <source>
        <dbReference type="EMBL" id="CAA6804409.1"/>
    </source>
</evidence>
<feature type="domain" description="Helicase C-terminal" evidence="7">
    <location>
        <begin position="22"/>
        <end position="189"/>
    </location>
</feature>
<dbReference type="AlphaFoldDB" id="A0A6S6SHM4"/>
<feature type="region of interest" description="Disordered" evidence="6">
    <location>
        <begin position="175"/>
        <end position="206"/>
    </location>
</feature>
<proteinExistence type="inferred from homology"/>
<dbReference type="PROSITE" id="PS51194">
    <property type="entry name" value="HELICASE_CTER"/>
    <property type="match status" value="1"/>
</dbReference>
<sequence length="206" mass="23520">MSEQTDTPKEKIYYDQRSMTLRTTQSLYFVQEHDKTVLLGLLLNKHKEKQILIVVKSKKKADALNKFLISQEFKALAVHGNHREAQQKEAGTAFNLGTLNVIITTNMILKTLDLENIKLVVSYDLPETPVDYYTHLASMKELGEAFALVSPADQPFLSDIEFNMKQEIEEKILEEFVSSSAPSNKGKAKKDRPKKPRHRKTQSKKA</sequence>
<gene>
    <name evidence="8" type="ORF">HELGO_WM30058</name>
</gene>
<dbReference type="GO" id="GO:0003724">
    <property type="term" value="F:RNA helicase activity"/>
    <property type="evidence" value="ECO:0007669"/>
    <property type="project" value="TreeGrafter"/>
</dbReference>
<dbReference type="InterPro" id="IPR001650">
    <property type="entry name" value="Helicase_C-like"/>
</dbReference>
<dbReference type="Gene3D" id="3.40.50.300">
    <property type="entry name" value="P-loop containing nucleotide triphosphate hydrolases"/>
    <property type="match status" value="1"/>
</dbReference>
<evidence type="ECO:0000256" key="4">
    <source>
        <dbReference type="ARBA" id="ARBA00022840"/>
    </source>
</evidence>
<dbReference type="GO" id="GO:0005829">
    <property type="term" value="C:cytosol"/>
    <property type="evidence" value="ECO:0007669"/>
    <property type="project" value="TreeGrafter"/>
</dbReference>
<evidence type="ECO:0000256" key="1">
    <source>
        <dbReference type="ARBA" id="ARBA00022741"/>
    </source>
</evidence>
<dbReference type="GO" id="GO:0005524">
    <property type="term" value="F:ATP binding"/>
    <property type="evidence" value="ECO:0007669"/>
    <property type="project" value="UniProtKB-KW"/>
</dbReference>
<dbReference type="PANTHER" id="PTHR47959:SF1">
    <property type="entry name" value="ATP-DEPENDENT RNA HELICASE DBPA"/>
    <property type="match status" value="1"/>
</dbReference>
<dbReference type="EMBL" id="CACVAZ010000017">
    <property type="protein sequence ID" value="CAA6804409.1"/>
    <property type="molecule type" value="Genomic_DNA"/>
</dbReference>
<keyword evidence="4" id="KW-0067">ATP-binding</keyword>
<feature type="compositionally biased region" description="Basic residues" evidence="6">
    <location>
        <begin position="186"/>
        <end position="206"/>
    </location>
</feature>
<dbReference type="SUPFAM" id="SSF52540">
    <property type="entry name" value="P-loop containing nucleoside triphosphate hydrolases"/>
    <property type="match status" value="1"/>
</dbReference>
<keyword evidence="2" id="KW-0378">Hydrolase</keyword>
<protein>
    <submittedName>
        <fullName evidence="8">Helicase</fullName>
    </submittedName>
</protein>